<dbReference type="PANTHER" id="PTHR13019">
    <property type="entry name" value="GOLGI APPARATUS MEMBRANE PROTEIN TVP23"/>
    <property type="match status" value="1"/>
</dbReference>
<dbReference type="RefSeq" id="XP_006813228.1">
    <property type="nucleotide sequence ID" value="XM_006813165.1"/>
</dbReference>
<evidence type="ECO:0000313" key="7">
    <source>
        <dbReference type="Proteomes" id="UP000694865"/>
    </source>
</evidence>
<comment type="similarity">
    <text evidence="2 6">Belongs to the TVP23 family.</text>
</comment>
<evidence type="ECO:0000256" key="2">
    <source>
        <dbReference type="ARBA" id="ARBA00005467"/>
    </source>
</evidence>
<dbReference type="InterPro" id="IPR008564">
    <property type="entry name" value="TVP23-like"/>
</dbReference>
<dbReference type="Pfam" id="PF05832">
    <property type="entry name" value="DUF846"/>
    <property type="match status" value="1"/>
</dbReference>
<protein>
    <recommendedName>
        <fullName evidence="6">Golgi apparatus membrane protein TVP23 homolog</fullName>
    </recommendedName>
</protein>
<feature type="transmembrane region" description="Helical" evidence="6">
    <location>
        <begin position="58"/>
        <end position="76"/>
    </location>
</feature>
<evidence type="ECO:0000313" key="8">
    <source>
        <dbReference type="RefSeq" id="XP_006813228.1"/>
    </source>
</evidence>
<accession>A0ABM0LZN7</accession>
<evidence type="ECO:0000256" key="3">
    <source>
        <dbReference type="ARBA" id="ARBA00022692"/>
    </source>
</evidence>
<dbReference type="PANTHER" id="PTHR13019:SF25">
    <property type="entry name" value="GOLGI APPARATUS MEMBRANE PROTEIN TVP23 HOMOLOG"/>
    <property type="match status" value="1"/>
</dbReference>
<evidence type="ECO:0000256" key="6">
    <source>
        <dbReference type="RuleBase" id="RU361206"/>
    </source>
</evidence>
<name>A0ABM0LZN7_SACKO</name>
<gene>
    <name evidence="8" type="primary">LOC100368923</name>
</gene>
<keyword evidence="5 6" id="KW-0472">Membrane</keyword>
<dbReference type="GeneID" id="100368923"/>
<proteinExistence type="inferred from homology"/>
<evidence type="ECO:0000256" key="5">
    <source>
        <dbReference type="ARBA" id="ARBA00023136"/>
    </source>
</evidence>
<feature type="transmembrane region" description="Helical" evidence="6">
    <location>
        <begin position="34"/>
        <end position="52"/>
    </location>
</feature>
<keyword evidence="7" id="KW-1185">Reference proteome</keyword>
<evidence type="ECO:0000256" key="1">
    <source>
        <dbReference type="ARBA" id="ARBA00004141"/>
    </source>
</evidence>
<organism evidence="7 8">
    <name type="scientific">Saccoglossus kowalevskii</name>
    <name type="common">Acorn worm</name>
    <dbReference type="NCBI Taxonomy" id="10224"/>
    <lineage>
        <taxon>Eukaryota</taxon>
        <taxon>Metazoa</taxon>
        <taxon>Hemichordata</taxon>
        <taxon>Enteropneusta</taxon>
        <taxon>Harrimaniidae</taxon>
        <taxon>Saccoglossus</taxon>
    </lineage>
</organism>
<dbReference type="Proteomes" id="UP000694865">
    <property type="component" value="Unplaced"/>
</dbReference>
<comment type="subcellular location">
    <subcellularLocation>
        <location evidence="1 6">Membrane</location>
        <topology evidence="1 6">Multi-pass membrane protein</topology>
    </subcellularLocation>
</comment>
<keyword evidence="4 6" id="KW-1133">Transmembrane helix</keyword>
<feature type="transmembrane region" description="Helical" evidence="6">
    <location>
        <begin position="148"/>
        <end position="167"/>
    </location>
</feature>
<feature type="transmembrane region" description="Helical" evidence="6">
    <location>
        <begin position="121"/>
        <end position="142"/>
    </location>
</feature>
<keyword evidence="3 6" id="KW-0812">Transmembrane</keyword>
<sequence>MFFQSHVDDTEDVALDFASEEDAAKLRRRIRHPLATLFHLLFRVLSIVAYLFCGWFSNSFIASFVIIIVLLSMDFWTVKNITGRLMVGLRWWNHVDEDGKSHWVFESRKSKTRETITESRIFWFGLIVCPVIWVAFLFASLFSLSFKWFMVVIIALGLTGSNLYGYIRCKVGAKKKLTTVATSFLGAQLLRTATTAMTPAEQK</sequence>
<evidence type="ECO:0000256" key="4">
    <source>
        <dbReference type="ARBA" id="ARBA00022989"/>
    </source>
</evidence>
<reference evidence="8" key="1">
    <citation type="submission" date="2025-08" db="UniProtKB">
        <authorList>
            <consortium name="RefSeq"/>
        </authorList>
    </citation>
    <scope>IDENTIFICATION</scope>
    <source>
        <tissue evidence="8">Testes</tissue>
    </source>
</reference>